<dbReference type="OrthoDB" id="1431247at2759"/>
<dbReference type="PANTHER" id="PTHR45640">
    <property type="entry name" value="HEAT SHOCK PROTEIN HSP-12.2-RELATED"/>
    <property type="match status" value="1"/>
</dbReference>
<dbReference type="GO" id="GO:0042026">
    <property type="term" value="P:protein refolding"/>
    <property type="evidence" value="ECO:0007669"/>
    <property type="project" value="TreeGrafter"/>
</dbReference>
<dbReference type="CDD" id="cd06464">
    <property type="entry name" value="ACD_sHsps-like"/>
    <property type="match status" value="1"/>
</dbReference>
<name>A0A814NR39_9BILA</name>
<dbReference type="Gene3D" id="2.60.40.790">
    <property type="match status" value="1"/>
</dbReference>
<evidence type="ECO:0000313" key="6">
    <source>
        <dbReference type="EMBL" id="CAF1093819.1"/>
    </source>
</evidence>
<dbReference type="InterPro" id="IPR002068">
    <property type="entry name" value="A-crystallin/Hsp20_dom"/>
</dbReference>
<evidence type="ECO:0000313" key="7">
    <source>
        <dbReference type="EMBL" id="CAF3700880.1"/>
    </source>
</evidence>
<evidence type="ECO:0000256" key="2">
    <source>
        <dbReference type="RuleBase" id="RU003616"/>
    </source>
</evidence>
<dbReference type="GO" id="GO:0005737">
    <property type="term" value="C:cytoplasm"/>
    <property type="evidence" value="ECO:0007669"/>
    <property type="project" value="TreeGrafter"/>
</dbReference>
<reference evidence="6" key="1">
    <citation type="submission" date="2021-02" db="EMBL/GenBank/DDBJ databases">
        <authorList>
            <person name="Nowell W R."/>
        </authorList>
    </citation>
    <scope>NUCLEOTIDE SEQUENCE</scope>
</reference>
<evidence type="ECO:0000313" key="8">
    <source>
        <dbReference type="EMBL" id="CAF3859185.1"/>
    </source>
</evidence>
<dbReference type="Proteomes" id="UP000682733">
    <property type="component" value="Unassembled WGS sequence"/>
</dbReference>
<dbReference type="EMBL" id="CAJNOQ010005304">
    <property type="protein sequence ID" value="CAF1093819.1"/>
    <property type="molecule type" value="Genomic_DNA"/>
</dbReference>
<dbReference type="Proteomes" id="UP000681722">
    <property type="component" value="Unassembled WGS sequence"/>
</dbReference>
<evidence type="ECO:0000256" key="3">
    <source>
        <dbReference type="SAM" id="MobiDB-lite"/>
    </source>
</evidence>
<dbReference type="EMBL" id="CAJNOK010004036">
    <property type="protein sequence ID" value="CAF0923748.1"/>
    <property type="molecule type" value="Genomic_DNA"/>
</dbReference>
<dbReference type="InterPro" id="IPR008978">
    <property type="entry name" value="HSP20-like_chaperone"/>
</dbReference>
<evidence type="ECO:0000313" key="9">
    <source>
        <dbReference type="Proteomes" id="UP000663829"/>
    </source>
</evidence>
<sequence length="274" mass="31331">MPYFPFSSHATHVQPIIIVTSNEEEELEENFDEYLSALPPHFRPSISYPSYIPLSSYLPPLPPPIFNASNEGYPIDLRSFLLAATQDQVNTSTTRTEQSRPVVSDQPTQQSTSETEPPSLFRLRMHVDGFRPSELKVSIKYNRLIVRGKHIVRASSTTATSVPLTTVSQFNDHNVDDDDDNECDFVSKEFKRTFALPSNTDIRKANAHYLPQESILVIEIPFRSLSDSCTTTPRTRPLDCFFTIVAFLLLDRALRRTVECYIRQQQMENDNHFV</sequence>
<protein>
    <recommendedName>
        <fullName evidence="4">SHSP domain-containing protein</fullName>
    </recommendedName>
</protein>
<dbReference type="Proteomes" id="UP000663829">
    <property type="component" value="Unassembled WGS sequence"/>
</dbReference>
<organism evidence="6 9">
    <name type="scientific">Didymodactylos carnosus</name>
    <dbReference type="NCBI Taxonomy" id="1234261"/>
    <lineage>
        <taxon>Eukaryota</taxon>
        <taxon>Metazoa</taxon>
        <taxon>Spiralia</taxon>
        <taxon>Gnathifera</taxon>
        <taxon>Rotifera</taxon>
        <taxon>Eurotatoria</taxon>
        <taxon>Bdelloidea</taxon>
        <taxon>Philodinida</taxon>
        <taxon>Philodinidae</taxon>
        <taxon>Didymodactylos</taxon>
    </lineage>
</organism>
<feature type="region of interest" description="Disordered" evidence="3">
    <location>
        <begin position="89"/>
        <end position="120"/>
    </location>
</feature>
<dbReference type="PANTHER" id="PTHR45640:SF26">
    <property type="entry name" value="RE23625P"/>
    <property type="match status" value="1"/>
</dbReference>
<evidence type="ECO:0000313" key="5">
    <source>
        <dbReference type="EMBL" id="CAF0923748.1"/>
    </source>
</evidence>
<proteinExistence type="inferred from homology"/>
<dbReference type="GO" id="GO:0009408">
    <property type="term" value="P:response to heat"/>
    <property type="evidence" value="ECO:0007669"/>
    <property type="project" value="TreeGrafter"/>
</dbReference>
<dbReference type="EMBL" id="CAJOBC010005304">
    <property type="protein sequence ID" value="CAF3859185.1"/>
    <property type="molecule type" value="Genomic_DNA"/>
</dbReference>
<feature type="compositionally biased region" description="Polar residues" evidence="3">
    <location>
        <begin position="89"/>
        <end position="116"/>
    </location>
</feature>
<keyword evidence="9" id="KW-1185">Reference proteome</keyword>
<accession>A0A814NR39</accession>
<dbReference type="GO" id="GO:0005634">
    <property type="term" value="C:nucleus"/>
    <property type="evidence" value="ECO:0007669"/>
    <property type="project" value="TreeGrafter"/>
</dbReference>
<evidence type="ECO:0000256" key="1">
    <source>
        <dbReference type="PROSITE-ProRule" id="PRU00285"/>
    </source>
</evidence>
<comment type="caution">
    <text evidence="6">The sequence shown here is derived from an EMBL/GenBank/DDBJ whole genome shotgun (WGS) entry which is preliminary data.</text>
</comment>
<comment type="similarity">
    <text evidence="1 2">Belongs to the small heat shock protein (HSP20) family.</text>
</comment>
<dbReference type="Proteomes" id="UP000677228">
    <property type="component" value="Unassembled WGS sequence"/>
</dbReference>
<feature type="domain" description="SHSP" evidence="4">
    <location>
        <begin position="103"/>
        <end position="241"/>
    </location>
</feature>
<dbReference type="PROSITE" id="PS01031">
    <property type="entry name" value="SHSP"/>
    <property type="match status" value="1"/>
</dbReference>
<gene>
    <name evidence="6" type="ORF">GPM918_LOCUS18400</name>
    <name evidence="5" type="ORF">OVA965_LOCUS10763</name>
    <name evidence="8" type="ORF">SRO942_LOCUS18397</name>
    <name evidence="7" type="ORF">TMI583_LOCUS10758</name>
</gene>
<dbReference type="AlphaFoldDB" id="A0A814NR39"/>
<dbReference type="EMBL" id="CAJOBA010004037">
    <property type="protein sequence ID" value="CAF3700880.1"/>
    <property type="molecule type" value="Genomic_DNA"/>
</dbReference>
<evidence type="ECO:0000259" key="4">
    <source>
        <dbReference type="PROSITE" id="PS01031"/>
    </source>
</evidence>
<dbReference type="InterPro" id="IPR001436">
    <property type="entry name" value="Alpha-crystallin/sHSP_animal"/>
</dbReference>
<dbReference type="SUPFAM" id="SSF49764">
    <property type="entry name" value="HSP20-like chaperones"/>
    <property type="match status" value="1"/>
</dbReference>
<dbReference type="Pfam" id="PF00011">
    <property type="entry name" value="HSP20"/>
    <property type="match status" value="1"/>
</dbReference>
<dbReference type="GO" id="GO:0051082">
    <property type="term" value="F:unfolded protein binding"/>
    <property type="evidence" value="ECO:0007669"/>
    <property type="project" value="TreeGrafter"/>
</dbReference>